<sequence>MVTSHGVKSINEYKKWRVRAEHSTEIAKPFLRHDGEFGGKTKMEVHIKLFLEGYNSLQDAHQIFSIPDFDRFLRELVKRISYVEPELVDILKPSKVALGIQHPDPVNEAYKKGDLRFVTQFSPFTFFSAKQPSFDRPTLWWPDAKPWEVLDFEKPETTIVEGTVDPDHSSYNTKLATFIDQAPHLELPDRFKKHLL</sequence>
<reference evidence="2" key="1">
    <citation type="submission" date="2016-10" db="EMBL/GenBank/DDBJ databases">
        <authorList>
            <person name="Varghese N."/>
            <person name="Submissions S."/>
        </authorList>
    </citation>
    <scope>NUCLEOTIDE SEQUENCE [LARGE SCALE GENOMIC DNA]</scope>
    <source>
        <strain evidence="2">CGMCC 1.8711</strain>
    </source>
</reference>
<evidence type="ECO:0000313" key="2">
    <source>
        <dbReference type="Proteomes" id="UP000243250"/>
    </source>
</evidence>
<protein>
    <submittedName>
        <fullName evidence="1">Uncharacterized protein</fullName>
    </submittedName>
</protein>
<dbReference type="AlphaFoldDB" id="A0A1I6H6A1"/>
<dbReference type="STRING" id="555875.SAMN04488124_1837"/>
<proteinExistence type="predicted"/>
<dbReference type="Proteomes" id="UP000243250">
    <property type="component" value="Unassembled WGS sequence"/>
</dbReference>
<keyword evidence="2" id="KW-1185">Reference proteome</keyword>
<accession>A0A1I6H6A1</accession>
<organism evidence="1 2">
    <name type="scientific">Halogeometricum limi</name>
    <dbReference type="NCBI Taxonomy" id="555875"/>
    <lineage>
        <taxon>Archaea</taxon>
        <taxon>Methanobacteriati</taxon>
        <taxon>Methanobacteriota</taxon>
        <taxon>Stenosarchaea group</taxon>
        <taxon>Halobacteria</taxon>
        <taxon>Halobacteriales</taxon>
        <taxon>Haloferacaceae</taxon>
        <taxon>Halogeometricum</taxon>
    </lineage>
</organism>
<name>A0A1I6H6A1_9EURY</name>
<dbReference type="RefSeq" id="WP_139229703.1">
    <property type="nucleotide sequence ID" value="NZ_FOYS01000003.1"/>
</dbReference>
<dbReference type="EMBL" id="FOYS01000003">
    <property type="protein sequence ID" value="SFR50036.1"/>
    <property type="molecule type" value="Genomic_DNA"/>
</dbReference>
<gene>
    <name evidence="1" type="ORF">SAMN04488124_1837</name>
</gene>
<evidence type="ECO:0000313" key="1">
    <source>
        <dbReference type="EMBL" id="SFR50036.1"/>
    </source>
</evidence>